<feature type="non-terminal residue" evidence="2">
    <location>
        <position position="96"/>
    </location>
</feature>
<dbReference type="Pfam" id="PF06890">
    <property type="entry name" value="Phage_Mu_Gp45"/>
    <property type="match status" value="1"/>
</dbReference>
<gene>
    <name evidence="2" type="ORF">S01H4_41786</name>
</gene>
<reference evidence="2" key="1">
    <citation type="journal article" date="2014" name="Front. Microbiol.">
        <title>High frequency of phylogenetically diverse reductive dehalogenase-homologous genes in deep subseafloor sedimentary metagenomes.</title>
        <authorList>
            <person name="Kawai M."/>
            <person name="Futagami T."/>
            <person name="Toyoda A."/>
            <person name="Takaki Y."/>
            <person name="Nishi S."/>
            <person name="Hori S."/>
            <person name="Arai W."/>
            <person name="Tsubouchi T."/>
            <person name="Morono Y."/>
            <person name="Uchiyama I."/>
            <person name="Ito T."/>
            <person name="Fujiyama A."/>
            <person name="Inagaki F."/>
            <person name="Takami H."/>
        </authorList>
    </citation>
    <scope>NUCLEOTIDE SEQUENCE</scope>
    <source>
        <strain evidence="2">Expedition CK06-06</strain>
    </source>
</reference>
<name>X1DZP7_9ZZZZ</name>
<accession>X1DZP7</accession>
<evidence type="ECO:0000313" key="2">
    <source>
        <dbReference type="EMBL" id="GAH01888.1"/>
    </source>
</evidence>
<dbReference type="AlphaFoldDB" id="X1DZP7"/>
<proteinExistence type="predicted"/>
<organism evidence="2">
    <name type="scientific">marine sediment metagenome</name>
    <dbReference type="NCBI Taxonomy" id="412755"/>
    <lineage>
        <taxon>unclassified sequences</taxon>
        <taxon>metagenomes</taxon>
        <taxon>ecological metagenomes</taxon>
    </lineage>
</organism>
<dbReference type="InterPro" id="IPR053861">
    <property type="entry name" value="Phage_Mu_Gp45_N"/>
</dbReference>
<comment type="caution">
    <text evidence="2">The sequence shown here is derived from an EMBL/GenBank/DDBJ whole genome shotgun (WGS) entry which is preliminary data.</text>
</comment>
<dbReference type="EMBL" id="BART01022882">
    <property type="protein sequence ID" value="GAH01888.1"/>
    <property type="molecule type" value="Genomic_DNA"/>
</dbReference>
<protein>
    <recommendedName>
        <fullName evidence="1">Bacteriophage Mu Gp45 N-terminal domain-containing protein</fullName>
    </recommendedName>
</protein>
<sequence length="96" mass="10595">MLKNLIKRGLISLGIIDDKDFQTAQVTYMGKTKNIQVVHDYGFSSNCPTGGIVLMFNVQGQEENIAGIADLPNDRFKNLKEGEVAVYNALTNAYVI</sequence>
<feature type="domain" description="Bacteriophage Mu Gp45 N-terminal" evidence="1">
    <location>
        <begin position="15"/>
        <end position="69"/>
    </location>
</feature>
<evidence type="ECO:0000259" key="1">
    <source>
        <dbReference type="Pfam" id="PF06890"/>
    </source>
</evidence>